<dbReference type="Proteomes" id="UP001139179">
    <property type="component" value="Unassembled WGS sequence"/>
</dbReference>
<sequence length="171" mass="19720">MNRKKGGLLLVCAFAAWLGGCSVTEQEAIELSYEAFLTEFEEEPSVPNTETKNIAFYMPRGFDIVEETEYNLLLQRGEQLFVLFHQPEELQTSTIHLERDREFEQEAVAFHVVETDEHTAYFWVNEEDDEQLHVVTALGGAKLSTLTTYDDLVKDVELMMDILLSYEVRTE</sequence>
<dbReference type="EMBL" id="JAMBOL010000011">
    <property type="protein sequence ID" value="MCM3714984.1"/>
    <property type="molecule type" value="Genomic_DNA"/>
</dbReference>
<proteinExistence type="predicted"/>
<reference evidence="1" key="1">
    <citation type="submission" date="2022-05" db="EMBL/GenBank/DDBJ databases">
        <title>Comparative Genomics of Spacecraft Associated Microbes.</title>
        <authorList>
            <person name="Tran M.T."/>
            <person name="Wright A."/>
            <person name="Seuylemezian A."/>
            <person name="Eisen J."/>
            <person name="Coil D."/>
        </authorList>
    </citation>
    <scope>NUCLEOTIDE SEQUENCE</scope>
    <source>
        <strain evidence="1">214.1.1</strain>
    </source>
</reference>
<comment type="caution">
    <text evidence="1">The sequence shown here is derived from an EMBL/GenBank/DDBJ whole genome shotgun (WGS) entry which is preliminary data.</text>
</comment>
<dbReference type="PROSITE" id="PS51257">
    <property type="entry name" value="PROKAR_LIPOPROTEIN"/>
    <property type="match status" value="1"/>
</dbReference>
<evidence type="ECO:0000313" key="2">
    <source>
        <dbReference type="Proteomes" id="UP001139179"/>
    </source>
</evidence>
<evidence type="ECO:0008006" key="3">
    <source>
        <dbReference type="Google" id="ProtNLM"/>
    </source>
</evidence>
<dbReference type="RefSeq" id="WP_251223753.1">
    <property type="nucleotide sequence ID" value="NZ_JAMBOL010000011.1"/>
</dbReference>
<name>A0A9X2DQ18_9BACI</name>
<evidence type="ECO:0000313" key="1">
    <source>
        <dbReference type="EMBL" id="MCM3714984.1"/>
    </source>
</evidence>
<organism evidence="1 2">
    <name type="scientific">Halalkalibacter oceani</name>
    <dbReference type="NCBI Taxonomy" id="1653776"/>
    <lineage>
        <taxon>Bacteria</taxon>
        <taxon>Bacillati</taxon>
        <taxon>Bacillota</taxon>
        <taxon>Bacilli</taxon>
        <taxon>Bacillales</taxon>
        <taxon>Bacillaceae</taxon>
        <taxon>Halalkalibacter</taxon>
    </lineage>
</organism>
<dbReference type="AlphaFoldDB" id="A0A9X2DQ18"/>
<protein>
    <recommendedName>
        <fullName evidence="3">DUF4367 domain-containing protein</fullName>
    </recommendedName>
</protein>
<keyword evidence="2" id="KW-1185">Reference proteome</keyword>
<gene>
    <name evidence="1" type="ORF">M3202_12920</name>
</gene>
<accession>A0A9X2DQ18</accession>